<evidence type="ECO:0000313" key="3">
    <source>
        <dbReference type="Proteomes" id="UP000095038"/>
    </source>
</evidence>
<dbReference type="RefSeq" id="XP_020049046.1">
    <property type="nucleotide sequence ID" value="XM_020189775.1"/>
</dbReference>
<evidence type="ECO:0000256" key="1">
    <source>
        <dbReference type="ARBA" id="ARBA00034127"/>
    </source>
</evidence>
<dbReference type="PANTHER" id="PTHR13349:SF2">
    <property type="entry name" value="TRANSLATION MACHINERY-ASSOCIATED PROTEIN 16"/>
    <property type="match status" value="1"/>
</dbReference>
<feature type="non-terminal residue" evidence="2">
    <location>
        <position position="163"/>
    </location>
</feature>
<organism evidence="2 3">
    <name type="scientific">Ascoidea rubescens DSM 1968</name>
    <dbReference type="NCBI Taxonomy" id="1344418"/>
    <lineage>
        <taxon>Eukaryota</taxon>
        <taxon>Fungi</taxon>
        <taxon>Dikarya</taxon>
        <taxon>Ascomycota</taxon>
        <taxon>Saccharomycotina</taxon>
        <taxon>Saccharomycetes</taxon>
        <taxon>Ascoideaceae</taxon>
        <taxon>Ascoidea</taxon>
    </lineage>
</organism>
<evidence type="ECO:0000313" key="2">
    <source>
        <dbReference type="EMBL" id="ODV62739.1"/>
    </source>
</evidence>
<dbReference type="GeneID" id="30963411"/>
<comment type="similarity">
    <text evidence="1">Belongs to the TMA16 family.</text>
</comment>
<dbReference type="PANTHER" id="PTHR13349">
    <property type="entry name" value="TRANSLATION MACHINERY-ASSOCIATED PROTEIN 16"/>
    <property type="match status" value="1"/>
</dbReference>
<reference evidence="3" key="1">
    <citation type="submission" date="2016-05" db="EMBL/GenBank/DDBJ databases">
        <title>Comparative genomics of biotechnologically important yeasts.</title>
        <authorList>
            <consortium name="DOE Joint Genome Institute"/>
            <person name="Riley R."/>
            <person name="Haridas S."/>
            <person name="Wolfe K.H."/>
            <person name="Lopes M.R."/>
            <person name="Hittinger C.T."/>
            <person name="Goker M."/>
            <person name="Salamov A."/>
            <person name="Wisecaver J."/>
            <person name="Long T.M."/>
            <person name="Aerts A.L."/>
            <person name="Barry K."/>
            <person name="Choi C."/>
            <person name="Clum A."/>
            <person name="Coughlan A.Y."/>
            <person name="Deshpande S."/>
            <person name="Douglass A.P."/>
            <person name="Hanson S.J."/>
            <person name="Klenk H.-P."/>
            <person name="Labutti K."/>
            <person name="Lapidus A."/>
            <person name="Lindquist E."/>
            <person name="Lipzen A."/>
            <person name="Meier-Kolthoff J.P."/>
            <person name="Ohm R.A."/>
            <person name="Otillar R.P."/>
            <person name="Pangilinan J."/>
            <person name="Peng Y."/>
            <person name="Rokas A."/>
            <person name="Rosa C.A."/>
            <person name="Scheuner C."/>
            <person name="Sibirny A.A."/>
            <person name="Slot J.C."/>
            <person name="Stielow J.B."/>
            <person name="Sun H."/>
            <person name="Kurtzman C.P."/>
            <person name="Blackwell M."/>
            <person name="Grigoriev I.V."/>
            <person name="Jeffries T.W."/>
        </authorList>
    </citation>
    <scope>NUCLEOTIDE SEQUENCE [LARGE SCALE GENOMIC DNA]</scope>
    <source>
        <strain evidence="3">DSM 1968</strain>
    </source>
</reference>
<sequence length="163" mass="18798">MPIAKNLNKVSKSIEKSKTVLHPKGRKLKQLNRANLRNGKLLAKKSSRLNLKQSLIHRLDYIKNELNSNKLYSKKDILTHEEANALILNYINRNLTELNDLKKNRRPGRPISNRQNLLQNLLDSELTEFNKNGFHFPDLSLASNLVYIRNWNGTLGATTILNF</sequence>
<dbReference type="Gene3D" id="1.20.1440.170">
    <property type="entry name" value="Translation machinery-associated protein 16-like"/>
    <property type="match status" value="1"/>
</dbReference>
<dbReference type="AlphaFoldDB" id="A0A1D2VMA9"/>
<dbReference type="FunCoup" id="A0A1D2VMA9">
    <property type="interactions" value="342"/>
</dbReference>
<accession>A0A1D2VMA9</accession>
<name>A0A1D2VMA9_9ASCO</name>
<gene>
    <name evidence="2" type="ORF">ASCRUDRAFT_23111</name>
</gene>
<keyword evidence="3" id="KW-1185">Reference proteome</keyword>
<dbReference type="GO" id="GO:0005634">
    <property type="term" value="C:nucleus"/>
    <property type="evidence" value="ECO:0007669"/>
    <property type="project" value="TreeGrafter"/>
</dbReference>
<proteinExistence type="inferred from homology"/>
<dbReference type="STRING" id="1344418.A0A1D2VMA9"/>
<evidence type="ECO:0008006" key="4">
    <source>
        <dbReference type="Google" id="ProtNLM"/>
    </source>
</evidence>
<dbReference type="Proteomes" id="UP000095038">
    <property type="component" value="Unassembled WGS sequence"/>
</dbReference>
<dbReference type="InterPro" id="IPR021346">
    <property type="entry name" value="Tma16"/>
</dbReference>
<dbReference type="InterPro" id="IPR038356">
    <property type="entry name" value="Tma16_sf"/>
</dbReference>
<dbReference type="InParanoid" id="A0A1D2VMA9"/>
<dbReference type="Pfam" id="PF11176">
    <property type="entry name" value="Tma16"/>
    <property type="match status" value="1"/>
</dbReference>
<dbReference type="OrthoDB" id="270284at2759"/>
<protein>
    <recommendedName>
        <fullName evidence="4">Translation machinery-associated protein 16</fullName>
    </recommendedName>
</protein>
<dbReference type="EMBL" id="KV454476">
    <property type="protein sequence ID" value="ODV62739.1"/>
    <property type="molecule type" value="Genomic_DNA"/>
</dbReference>